<dbReference type="GO" id="GO:0016301">
    <property type="term" value="F:kinase activity"/>
    <property type="evidence" value="ECO:0007669"/>
    <property type="project" value="UniProtKB-KW"/>
</dbReference>
<dbReference type="RefSeq" id="WP_186856326.1">
    <property type="nucleotide sequence ID" value="NZ_JACOON010000001.1"/>
</dbReference>
<evidence type="ECO:0000256" key="4">
    <source>
        <dbReference type="ARBA" id="ARBA00022777"/>
    </source>
</evidence>
<organism evidence="7 8">
    <name type="scientific">Christensenella tenuis</name>
    <dbReference type="NCBI Taxonomy" id="2763033"/>
    <lineage>
        <taxon>Bacteria</taxon>
        <taxon>Bacillati</taxon>
        <taxon>Bacillota</taxon>
        <taxon>Clostridia</taxon>
        <taxon>Christensenellales</taxon>
        <taxon>Christensenellaceae</taxon>
        <taxon>Christensenella</taxon>
    </lineage>
</organism>
<keyword evidence="5" id="KW-0067">ATP-binding</keyword>
<feature type="domain" description="Carbohydrate kinase PfkB" evidence="6">
    <location>
        <begin position="36"/>
        <end position="297"/>
    </location>
</feature>
<dbReference type="PROSITE" id="PS00584">
    <property type="entry name" value="PFKB_KINASES_2"/>
    <property type="match status" value="1"/>
</dbReference>
<dbReference type="PANTHER" id="PTHR43085">
    <property type="entry name" value="HEXOKINASE FAMILY MEMBER"/>
    <property type="match status" value="1"/>
</dbReference>
<proteinExistence type="inferred from homology"/>
<keyword evidence="8" id="KW-1185">Reference proteome</keyword>
<gene>
    <name evidence="7" type="ORF">H8S18_00275</name>
</gene>
<dbReference type="Gene3D" id="3.40.1190.20">
    <property type="match status" value="1"/>
</dbReference>
<keyword evidence="2" id="KW-0808">Transferase</keyword>
<dbReference type="InterPro" id="IPR050306">
    <property type="entry name" value="PfkB_Carbo_kinase"/>
</dbReference>
<comment type="similarity">
    <text evidence="1">Belongs to the carbohydrate kinase PfkB family.</text>
</comment>
<dbReference type="CDD" id="cd01166">
    <property type="entry name" value="KdgK"/>
    <property type="match status" value="1"/>
</dbReference>
<dbReference type="EMBL" id="JACOON010000001">
    <property type="protein sequence ID" value="MBC5646781.1"/>
    <property type="molecule type" value="Genomic_DNA"/>
</dbReference>
<dbReference type="PANTHER" id="PTHR43085:SF1">
    <property type="entry name" value="PSEUDOURIDINE KINASE-RELATED"/>
    <property type="match status" value="1"/>
</dbReference>
<evidence type="ECO:0000313" key="8">
    <source>
        <dbReference type="Proteomes" id="UP000606889"/>
    </source>
</evidence>
<keyword evidence="4 7" id="KW-0418">Kinase</keyword>
<evidence type="ECO:0000256" key="1">
    <source>
        <dbReference type="ARBA" id="ARBA00010688"/>
    </source>
</evidence>
<dbReference type="SUPFAM" id="SSF53613">
    <property type="entry name" value="Ribokinase-like"/>
    <property type="match status" value="1"/>
</dbReference>
<evidence type="ECO:0000313" key="7">
    <source>
        <dbReference type="EMBL" id="MBC5646781.1"/>
    </source>
</evidence>
<dbReference type="InterPro" id="IPR002173">
    <property type="entry name" value="Carboh/pur_kinase_PfkB_CS"/>
</dbReference>
<dbReference type="Pfam" id="PF00294">
    <property type="entry name" value="PfkB"/>
    <property type="match status" value="1"/>
</dbReference>
<protein>
    <submittedName>
        <fullName evidence="7">Sugar kinase</fullName>
    </submittedName>
</protein>
<dbReference type="InterPro" id="IPR011611">
    <property type="entry name" value="PfkB_dom"/>
</dbReference>
<comment type="caution">
    <text evidence="7">The sequence shown here is derived from an EMBL/GenBank/DDBJ whole genome shotgun (WGS) entry which is preliminary data.</text>
</comment>
<evidence type="ECO:0000256" key="2">
    <source>
        <dbReference type="ARBA" id="ARBA00022679"/>
    </source>
</evidence>
<keyword evidence="3" id="KW-0547">Nucleotide-binding</keyword>
<evidence type="ECO:0000256" key="5">
    <source>
        <dbReference type="ARBA" id="ARBA00022840"/>
    </source>
</evidence>
<evidence type="ECO:0000259" key="6">
    <source>
        <dbReference type="Pfam" id="PF00294"/>
    </source>
</evidence>
<reference evidence="7 8" key="1">
    <citation type="submission" date="2020-08" db="EMBL/GenBank/DDBJ databases">
        <title>Genome public.</title>
        <authorList>
            <person name="Liu C."/>
            <person name="Sun Q."/>
        </authorList>
    </citation>
    <scope>NUCLEOTIDE SEQUENCE [LARGE SCALE GENOMIC DNA]</scope>
    <source>
        <strain evidence="7 8">NSJ-35</strain>
    </source>
</reference>
<evidence type="ECO:0000256" key="3">
    <source>
        <dbReference type="ARBA" id="ARBA00022741"/>
    </source>
</evidence>
<dbReference type="InterPro" id="IPR029056">
    <property type="entry name" value="Ribokinase-like"/>
</dbReference>
<dbReference type="Proteomes" id="UP000606889">
    <property type="component" value="Unassembled WGS sequence"/>
</dbReference>
<sequence length="314" mass="33753">MPDIMAIGDIVVEFLGTQLNQSFSETGSFDGPFESGSAAIFVDQAARAGVSSGIFAKVGRDGFAQLVMGRLQKDGVSLRGVKRSERTPTGANFVTYNSDGSRQYIFHYANSAMGEMGPEDVEEEMLDGCKYMFFSGSNAMATPSMWQASLRCIECAMERGVKIVFDPNVRAELHKGSLKELWEPLISCTSIFLGSESELMALSETQSVEQGLAAAHFCEMEIIVLKYGAQGSRILAGGQDIYIPPYHVDETDPTGAGDSFAGAFLAQLCKGEAIERAALFANAAGALHVTQPGPMSCPSYEEIVDLMERQKGGN</sequence>
<accession>A0ABR7EAG1</accession>
<name>A0ABR7EAG1_9FIRM</name>